<feature type="transmembrane region" description="Helical" evidence="1">
    <location>
        <begin position="75"/>
        <end position="92"/>
    </location>
</feature>
<name>A0ABU5SJS1_9BACT</name>
<comment type="caution">
    <text evidence="2">The sequence shown here is derived from an EMBL/GenBank/DDBJ whole genome shotgun (WGS) entry which is preliminary data.</text>
</comment>
<feature type="transmembrane region" description="Helical" evidence="1">
    <location>
        <begin position="148"/>
        <end position="172"/>
    </location>
</feature>
<dbReference type="EMBL" id="JAYGIM010000009">
    <property type="protein sequence ID" value="MEA5427457.1"/>
    <property type="molecule type" value="Genomic_DNA"/>
</dbReference>
<keyword evidence="1" id="KW-0812">Transmembrane</keyword>
<feature type="transmembrane region" description="Helical" evidence="1">
    <location>
        <begin position="122"/>
        <end position="141"/>
    </location>
</feature>
<dbReference type="Pfam" id="PF12412">
    <property type="entry name" value="DUF3667"/>
    <property type="match status" value="1"/>
</dbReference>
<evidence type="ECO:0000256" key="1">
    <source>
        <dbReference type="SAM" id="Phobius"/>
    </source>
</evidence>
<proteinExistence type="predicted"/>
<reference evidence="2 3" key="1">
    <citation type="submission" date="2023-12" db="EMBL/GenBank/DDBJ databases">
        <title>Novel species of the genus Arcicella isolated from rivers.</title>
        <authorList>
            <person name="Lu H."/>
        </authorList>
    </citation>
    <scope>NUCLEOTIDE SEQUENCE [LARGE SCALE GENOMIC DNA]</scope>
    <source>
        <strain evidence="2 3">DC25W</strain>
    </source>
</reference>
<dbReference type="Proteomes" id="UP001302222">
    <property type="component" value="Unassembled WGS sequence"/>
</dbReference>
<gene>
    <name evidence="2" type="ORF">VB798_12765</name>
</gene>
<dbReference type="InterPro" id="IPR022134">
    <property type="entry name" value="DUF3667"/>
</dbReference>
<keyword evidence="1" id="KW-0472">Membrane</keyword>
<feature type="transmembrane region" description="Helical" evidence="1">
    <location>
        <begin position="184"/>
        <end position="205"/>
    </location>
</feature>
<evidence type="ECO:0000313" key="2">
    <source>
        <dbReference type="EMBL" id="MEA5427457.1"/>
    </source>
</evidence>
<dbReference type="RefSeq" id="WP_323258873.1">
    <property type="nucleotide sequence ID" value="NZ_JAYGIM010000009.1"/>
</dbReference>
<accession>A0ABU5SJS1</accession>
<organism evidence="2 3">
    <name type="scientific">Arcicella lustrica</name>
    <dbReference type="NCBI Taxonomy" id="2984196"/>
    <lineage>
        <taxon>Bacteria</taxon>
        <taxon>Pseudomonadati</taxon>
        <taxon>Bacteroidota</taxon>
        <taxon>Cytophagia</taxon>
        <taxon>Cytophagales</taxon>
        <taxon>Flectobacillaceae</taxon>
        <taxon>Arcicella</taxon>
    </lineage>
</organism>
<keyword evidence="1" id="KW-1133">Transmembrane helix</keyword>
<keyword evidence="3" id="KW-1185">Reference proteome</keyword>
<evidence type="ECO:0000313" key="3">
    <source>
        <dbReference type="Proteomes" id="UP001302222"/>
    </source>
</evidence>
<protein>
    <submittedName>
        <fullName evidence="2">DUF3667 domain-containing protein</fullName>
    </submittedName>
</protein>
<feature type="transmembrane region" description="Helical" evidence="1">
    <location>
        <begin position="212"/>
        <end position="237"/>
    </location>
</feature>
<sequence length="240" mass="27623">MKNEHLHHANQANNTNNEQEILLERVDKKYAVEEFLNLIGYERGLLFTVRELLLRPGKMIHHFLNTDRNACTKPVTFLILCSVVYSLITSYLEVDVLSEEQLKKQYGASGVNNIMLWVQNNYGYANILMLIFIAFWTKVFFKKYSYNIYEIGVLLCFIMGEGMLWFSVHPIIAKFINNTILDTLLYIAILLYVAWAIGQFFGGGFKNYFKALIAYLLGFVSFEIVAILIGVAMDLIAKKS</sequence>